<proteinExistence type="inferred from homology"/>
<dbReference type="Pfam" id="PF14322">
    <property type="entry name" value="SusD-like_3"/>
    <property type="match status" value="1"/>
</dbReference>
<keyword evidence="4" id="KW-0472">Membrane</keyword>
<feature type="domain" description="SusD-like N-terminal" evidence="7">
    <location>
        <begin position="101"/>
        <end position="234"/>
    </location>
</feature>
<keyword evidence="9" id="KW-1185">Reference proteome</keyword>
<evidence type="ECO:0000259" key="6">
    <source>
        <dbReference type="Pfam" id="PF07980"/>
    </source>
</evidence>
<comment type="similarity">
    <text evidence="2">Belongs to the SusD family.</text>
</comment>
<evidence type="ECO:0000256" key="3">
    <source>
        <dbReference type="ARBA" id="ARBA00022729"/>
    </source>
</evidence>
<keyword evidence="3" id="KW-0732">Signal</keyword>
<evidence type="ECO:0000256" key="1">
    <source>
        <dbReference type="ARBA" id="ARBA00004442"/>
    </source>
</evidence>
<gene>
    <name evidence="8" type="ORF">SAMN06265218_11821</name>
</gene>
<dbReference type="GO" id="GO:0009279">
    <property type="term" value="C:cell outer membrane"/>
    <property type="evidence" value="ECO:0007669"/>
    <property type="project" value="UniProtKB-SubCell"/>
</dbReference>
<sequence length="504" mass="57010">MCKLNTKFQEIQKSVMNNLTKLAFLIVGFFTVVSCTDNLELSPTSSITANSFWENEQDVRGGLNGMYQWFRPQASSNLYIWGAGRSEELSYGMQASEGLERYFENTIDANYAGPNWLRLYTTIYTANLAISEIPDVTFTNESEKQRALARAYTMRAYVYFILARTWGDVPLVTEPIEGFDGATGEPRADVSEVFNLIKEDLNQALSLFPDDSFPSCRCTWSRPAANALKGNVYLWTAKRMGGGETDFSTALSALQEVQNADVGLLENFDEIFRYENKGNREILMAIHFEDLESGWMYNNNMYIRNDQIPSNVDEESAELIGTGGGLNRWAPSETLREQFSDDDSRKDGSFAEVYTVEEGDSALLTSAVTKFRGFVEDGARKFLDDVVLYRYADVLLMIAEAKNGLGQDPSSEINEVRQRAYGDDYTDHVFVNGTQEANSEAILQERLRELAFEGKRWWDLVRFGKAFELVPSLQDRQGEDHLLLWPISESTLSQNGELEQNPGY</sequence>
<comment type="subcellular location">
    <subcellularLocation>
        <location evidence="1">Cell outer membrane</location>
    </subcellularLocation>
</comment>
<reference evidence="8 9" key="1">
    <citation type="submission" date="2017-05" db="EMBL/GenBank/DDBJ databases">
        <authorList>
            <person name="Varghese N."/>
            <person name="Submissions S."/>
        </authorList>
    </citation>
    <scope>NUCLEOTIDE SEQUENCE [LARGE SCALE GENOMIC DNA]</scope>
    <source>
        <strain evidence="8 9">DSM 21194</strain>
    </source>
</reference>
<accession>A0A521EQ72</accession>
<organism evidence="8 9">
    <name type="scientific">Fodinibius sediminis</name>
    <dbReference type="NCBI Taxonomy" id="1214077"/>
    <lineage>
        <taxon>Bacteria</taxon>
        <taxon>Pseudomonadati</taxon>
        <taxon>Balneolota</taxon>
        <taxon>Balneolia</taxon>
        <taxon>Balneolales</taxon>
        <taxon>Balneolaceae</taxon>
        <taxon>Fodinibius</taxon>
    </lineage>
</organism>
<dbReference type="Pfam" id="PF07980">
    <property type="entry name" value="SusD_RagB"/>
    <property type="match status" value="1"/>
</dbReference>
<dbReference type="PROSITE" id="PS51257">
    <property type="entry name" value="PROKAR_LIPOPROTEIN"/>
    <property type="match status" value="1"/>
</dbReference>
<dbReference type="CDD" id="cd08977">
    <property type="entry name" value="SusD"/>
    <property type="match status" value="1"/>
</dbReference>
<dbReference type="Gene3D" id="1.25.40.390">
    <property type="match status" value="1"/>
</dbReference>
<feature type="domain" description="RagB/SusD" evidence="6">
    <location>
        <begin position="384"/>
        <end position="504"/>
    </location>
</feature>
<evidence type="ECO:0000256" key="4">
    <source>
        <dbReference type="ARBA" id="ARBA00023136"/>
    </source>
</evidence>
<name>A0A521EQ72_9BACT</name>
<keyword evidence="5" id="KW-0998">Cell outer membrane</keyword>
<dbReference type="SUPFAM" id="SSF48452">
    <property type="entry name" value="TPR-like"/>
    <property type="match status" value="1"/>
</dbReference>
<evidence type="ECO:0000256" key="5">
    <source>
        <dbReference type="ARBA" id="ARBA00023237"/>
    </source>
</evidence>
<evidence type="ECO:0000313" key="9">
    <source>
        <dbReference type="Proteomes" id="UP000317593"/>
    </source>
</evidence>
<dbReference type="AlphaFoldDB" id="A0A521EQ72"/>
<evidence type="ECO:0000256" key="2">
    <source>
        <dbReference type="ARBA" id="ARBA00006275"/>
    </source>
</evidence>
<protein>
    <submittedName>
        <fullName evidence="8">Starch-binding associating with outer membrane</fullName>
    </submittedName>
</protein>
<dbReference type="InterPro" id="IPR012944">
    <property type="entry name" value="SusD_RagB_dom"/>
</dbReference>
<dbReference type="EMBL" id="FXTH01000018">
    <property type="protein sequence ID" value="SMO86089.1"/>
    <property type="molecule type" value="Genomic_DNA"/>
</dbReference>
<evidence type="ECO:0000313" key="8">
    <source>
        <dbReference type="EMBL" id="SMO86089.1"/>
    </source>
</evidence>
<dbReference type="InterPro" id="IPR033985">
    <property type="entry name" value="SusD-like_N"/>
</dbReference>
<dbReference type="Proteomes" id="UP000317593">
    <property type="component" value="Unassembled WGS sequence"/>
</dbReference>
<evidence type="ECO:0000259" key="7">
    <source>
        <dbReference type="Pfam" id="PF14322"/>
    </source>
</evidence>
<dbReference type="InterPro" id="IPR011990">
    <property type="entry name" value="TPR-like_helical_dom_sf"/>
</dbReference>